<feature type="region of interest" description="Disordered" evidence="11">
    <location>
        <begin position="433"/>
        <end position="471"/>
    </location>
</feature>
<feature type="region of interest" description="Disordered" evidence="11">
    <location>
        <begin position="1081"/>
        <end position="1100"/>
    </location>
</feature>
<dbReference type="EMBL" id="JABFUD020000014">
    <property type="protein sequence ID" value="KAI5070375.1"/>
    <property type="molecule type" value="Genomic_DNA"/>
</dbReference>
<dbReference type="GO" id="GO:0003689">
    <property type="term" value="F:DNA clamp loader activity"/>
    <property type="evidence" value="ECO:0007669"/>
    <property type="project" value="TreeGrafter"/>
</dbReference>
<dbReference type="Pfam" id="PF13177">
    <property type="entry name" value="DNA_pol3_delta2"/>
    <property type="match status" value="1"/>
</dbReference>
<keyword evidence="3" id="KW-0934">Plastid</keyword>
<keyword evidence="4" id="KW-0479">Metal-binding</keyword>
<keyword evidence="8" id="KW-0808">Transferase</keyword>
<feature type="compositionally biased region" description="Basic and acidic residues" evidence="11">
    <location>
        <begin position="1084"/>
        <end position="1096"/>
    </location>
</feature>
<dbReference type="EC" id="2.7.7.7" evidence="2"/>
<feature type="compositionally biased region" description="Polar residues" evidence="11">
    <location>
        <begin position="862"/>
        <end position="876"/>
    </location>
</feature>
<dbReference type="FunFam" id="3.40.50.300:FF:000014">
    <property type="entry name" value="DNA polymerase III subunit gamma/tau"/>
    <property type="match status" value="1"/>
</dbReference>
<dbReference type="CDD" id="cd18137">
    <property type="entry name" value="HLD_clamp_pol_III_gamma_tau"/>
    <property type="match status" value="1"/>
</dbReference>
<gene>
    <name evidence="13" type="ORF">GOP47_0014718</name>
</gene>
<keyword evidence="5" id="KW-0547">Nucleotide-binding</keyword>
<feature type="compositionally biased region" description="Basic and acidic residues" evidence="11">
    <location>
        <begin position="170"/>
        <end position="193"/>
    </location>
</feature>
<dbReference type="SUPFAM" id="SSF48019">
    <property type="entry name" value="post-AAA+ oligomerization domain-like"/>
    <property type="match status" value="1"/>
</dbReference>
<dbReference type="CDD" id="cd00009">
    <property type="entry name" value="AAA"/>
    <property type="match status" value="1"/>
</dbReference>
<evidence type="ECO:0000259" key="12">
    <source>
        <dbReference type="SMART" id="SM00382"/>
    </source>
</evidence>
<dbReference type="PANTHER" id="PTHR11669">
    <property type="entry name" value="REPLICATION FACTOR C / DNA POLYMERASE III GAMMA-TAU SUBUNIT"/>
    <property type="match status" value="1"/>
</dbReference>
<dbReference type="Gene3D" id="3.40.50.300">
    <property type="entry name" value="P-loop containing nucleotide triphosphate hydrolases"/>
    <property type="match status" value="1"/>
</dbReference>
<dbReference type="SMART" id="SM00382">
    <property type="entry name" value="AAA"/>
    <property type="match status" value="1"/>
</dbReference>
<evidence type="ECO:0000313" key="14">
    <source>
        <dbReference type="Proteomes" id="UP000886520"/>
    </source>
</evidence>
<evidence type="ECO:0000313" key="13">
    <source>
        <dbReference type="EMBL" id="KAI5070375.1"/>
    </source>
</evidence>
<dbReference type="OrthoDB" id="1899087at2759"/>
<evidence type="ECO:0000256" key="5">
    <source>
        <dbReference type="ARBA" id="ARBA00022741"/>
    </source>
</evidence>
<dbReference type="FunFam" id="1.10.8.60:FF:000013">
    <property type="entry name" value="DNA polymerase III subunit gamma/tau"/>
    <property type="match status" value="1"/>
</dbReference>
<evidence type="ECO:0000256" key="11">
    <source>
        <dbReference type="SAM" id="MobiDB-lite"/>
    </source>
</evidence>
<dbReference type="InterPro" id="IPR050238">
    <property type="entry name" value="DNA_Rep/Repair_Clamp_Loader"/>
</dbReference>
<feature type="compositionally biased region" description="Basic and acidic residues" evidence="11">
    <location>
        <begin position="1191"/>
        <end position="1204"/>
    </location>
</feature>
<keyword evidence="3" id="KW-0150">Chloroplast</keyword>
<evidence type="ECO:0000256" key="6">
    <source>
        <dbReference type="ARBA" id="ARBA00022833"/>
    </source>
</evidence>
<dbReference type="NCBIfam" id="TIGR02397">
    <property type="entry name" value="dnaX_nterm"/>
    <property type="match status" value="1"/>
</dbReference>
<dbReference type="GO" id="GO:0005524">
    <property type="term" value="F:ATP binding"/>
    <property type="evidence" value="ECO:0007669"/>
    <property type="project" value="UniProtKB-KW"/>
</dbReference>
<accession>A0A9D4ZEG9</accession>
<dbReference type="InterPro" id="IPR054506">
    <property type="entry name" value="DnaA_N-like_STI"/>
</dbReference>
<keyword evidence="14" id="KW-1185">Reference proteome</keyword>
<feature type="region of interest" description="Disordered" evidence="11">
    <location>
        <begin position="857"/>
        <end position="974"/>
    </location>
</feature>
<protein>
    <recommendedName>
        <fullName evidence="2">DNA-directed DNA polymerase</fullName>
        <ecNumber evidence="2">2.7.7.7</ecNumber>
    </recommendedName>
</protein>
<comment type="similarity">
    <text evidence="1">Belongs to the DnaX/STICHEL family.</text>
</comment>
<dbReference type="GO" id="GO:0046872">
    <property type="term" value="F:metal ion binding"/>
    <property type="evidence" value="ECO:0007669"/>
    <property type="project" value="UniProtKB-KW"/>
</dbReference>
<keyword evidence="6" id="KW-0862">Zinc</keyword>
<dbReference type="PANTHER" id="PTHR11669:SF0">
    <property type="entry name" value="PROTEIN STICHEL-LIKE 2"/>
    <property type="match status" value="1"/>
</dbReference>
<keyword evidence="8" id="KW-0239">DNA-directed DNA polymerase</keyword>
<evidence type="ECO:0000256" key="3">
    <source>
        <dbReference type="ARBA" id="ARBA00022528"/>
    </source>
</evidence>
<dbReference type="InterPro" id="IPR012763">
    <property type="entry name" value="DNA_pol_III_sug/sutau_N"/>
</dbReference>
<dbReference type="SUPFAM" id="SSF52540">
    <property type="entry name" value="P-loop containing nucleoside triphosphate hydrolases"/>
    <property type="match status" value="1"/>
</dbReference>
<evidence type="ECO:0000256" key="9">
    <source>
        <dbReference type="ARBA" id="ARBA00023054"/>
    </source>
</evidence>
<comment type="caution">
    <text evidence="13">The sequence shown here is derived from an EMBL/GenBank/DDBJ whole genome shotgun (WGS) entry which is preliminary data.</text>
</comment>
<feature type="compositionally biased region" description="Basic residues" evidence="11">
    <location>
        <begin position="916"/>
        <end position="925"/>
    </location>
</feature>
<evidence type="ECO:0000256" key="8">
    <source>
        <dbReference type="ARBA" id="ARBA00022932"/>
    </source>
</evidence>
<dbReference type="Pfam" id="PF23007">
    <property type="entry name" value="DnaA_N-like_STI"/>
    <property type="match status" value="1"/>
</dbReference>
<name>A0A9D4ZEG9_ADICA</name>
<dbReference type="InterPro" id="IPR008921">
    <property type="entry name" value="DNA_pol3_clamp-load_cplx_C"/>
</dbReference>
<evidence type="ECO:0000256" key="7">
    <source>
        <dbReference type="ARBA" id="ARBA00022840"/>
    </source>
</evidence>
<reference evidence="13" key="1">
    <citation type="submission" date="2021-01" db="EMBL/GenBank/DDBJ databases">
        <title>Adiantum capillus-veneris genome.</title>
        <authorList>
            <person name="Fang Y."/>
            <person name="Liao Q."/>
        </authorList>
    </citation>
    <scope>NUCLEOTIDE SEQUENCE</scope>
    <source>
        <strain evidence="13">H3</strain>
        <tissue evidence="13">Leaf</tissue>
    </source>
</reference>
<dbReference type="GO" id="GO:0005663">
    <property type="term" value="C:DNA replication factor C complex"/>
    <property type="evidence" value="ECO:0007669"/>
    <property type="project" value="TreeGrafter"/>
</dbReference>
<evidence type="ECO:0000256" key="1">
    <source>
        <dbReference type="ARBA" id="ARBA00006360"/>
    </source>
</evidence>
<feature type="region of interest" description="Disordered" evidence="11">
    <location>
        <begin position="1180"/>
        <end position="1217"/>
    </location>
</feature>
<feature type="compositionally biased region" description="Polar residues" evidence="11">
    <location>
        <begin position="937"/>
        <end position="965"/>
    </location>
</feature>
<proteinExistence type="inferred from homology"/>
<dbReference type="InterPro" id="IPR027417">
    <property type="entry name" value="P-loop_NTPase"/>
</dbReference>
<evidence type="ECO:0000256" key="4">
    <source>
        <dbReference type="ARBA" id="ARBA00022723"/>
    </source>
</evidence>
<dbReference type="InterPro" id="IPR003593">
    <property type="entry name" value="AAA+_ATPase"/>
</dbReference>
<dbReference type="GO" id="GO:0006281">
    <property type="term" value="P:DNA repair"/>
    <property type="evidence" value="ECO:0007669"/>
    <property type="project" value="TreeGrafter"/>
</dbReference>
<dbReference type="GO" id="GO:0006261">
    <property type="term" value="P:DNA-templated DNA replication"/>
    <property type="evidence" value="ECO:0007669"/>
    <property type="project" value="TreeGrafter"/>
</dbReference>
<feature type="compositionally biased region" description="Basic residues" evidence="11">
    <location>
        <begin position="892"/>
        <end position="904"/>
    </location>
</feature>
<feature type="compositionally biased region" description="Polar residues" evidence="11">
    <location>
        <begin position="219"/>
        <end position="230"/>
    </location>
</feature>
<dbReference type="Gene3D" id="1.10.8.60">
    <property type="match status" value="1"/>
</dbReference>
<dbReference type="Pfam" id="PF22608">
    <property type="entry name" value="DNAX_ATPase_lid"/>
    <property type="match status" value="1"/>
</dbReference>
<dbReference type="GO" id="GO:0003887">
    <property type="term" value="F:DNA-directed DNA polymerase activity"/>
    <property type="evidence" value="ECO:0007669"/>
    <property type="project" value="UniProtKB-KW"/>
</dbReference>
<keyword evidence="8" id="KW-0548">Nucleotidyltransferase</keyword>
<keyword evidence="7" id="KW-0067">ATP-binding</keyword>
<feature type="domain" description="AAA+ ATPase" evidence="12">
    <location>
        <begin position="537"/>
        <end position="679"/>
    </location>
</feature>
<evidence type="ECO:0000256" key="10">
    <source>
        <dbReference type="ARBA" id="ARBA00049244"/>
    </source>
</evidence>
<sequence length="1299" mass="143507">MLDSGQPGELPLMRELIALKRARSLRDPSTIKTPGFENAPAASNSNQKPLLRGHVGRSTETGKAGSGRVVHYHLGGQLLSNTYARRISRRNAIPVPKSSPTQGNDDGGHVGWDLGLQGTSFGSETQQQQDVFGGLERRNSPKSGGEFPHKLTGDANDDDYSLQNWTNSRRVRDGGPEYAQQREQRQNLDERATKLPNVPLMKAGVSSRDIGDSFEFRNQAGSKKSPTRKGSTLKRETTTKQSSQVLSPLMLNSHDDSLYAGGQQLTTFSLEGPSYEEQEHWKQDVNAGPYEVHGSASRPLSPFSREPNSRMRLASTADKTSWVPAQDFLTSSSHTSQRTLSQVSLPDAWEASLDDELDVSELPRNGCGMPCRWPKGKRQSKRVGNNPSDPSRRKGGASPKAVLKSQGERVAEHIADDLCKPILREEKGTAPLFAEPSALADNGGTSSSDGLRRKLGGVSRESGPGEQNSDQCFKNLTPGIQMENRRDCSTSDGKELAVFIERPRSLCQKYRPKTFDELIGQNLVTHALSNAVAKGKVAPVYLFQGSRGTGKTSAARIFAASLNCLTSGDRKPCGLCSQCIALASGNTPDVHEIDAASHNGIENVKALLQNTFAITSGSRYKVFIIDECHMLTHETWTTLLRLLEEPPRNVVVILITTDPGKLPRTAISRCQKFLFPKIKHADIVSRLQNLVKLENLDIEPGALDLIASKSEGSLRDAETVLDQLSLLGQRITLGTIHELVGSVSDDKLLSLLDLALSADTVSTVRRARELIDSGIEPLDLMSQLATLITDILAGSYEIMNRDQDRGFFSRHALSEGEMERLRTALKILSEAEKQLREASKDRTTWLTAALLRFGPDRPSKVAVSSTTASLTPSPVSRSARASKKLHESKGSSRWRRETRRKCAPKRTVPTNERRTHVSSRRRASRPIKPGYEIQVHPTDQSSPHDASREFSTTESSVAESPFSNEGSRRHSSFKSPGNLRSIWLNVLEACGSKPLRQLLQYHGKLLAMSFSAVDAVAHLEFAKPELKQKAERCRKSIANIFKKVLGLSVEVKISLASLPLGMSFTGPKMWSPATTRQFTSYARTESDEAQTDRNDPEAGSLRHWTLQSGVSFNQKTNPSSPYCFPAIPTLSSGLVMEPRPMSRRQNRVAGSRFEPNALVHEGHRLETAWLEEGRNYSPLQFFENPQQRPTVPKDYRGDSQHHDQPSGSSNYPRNDLNKAADGLHAQKYAHGLPNYRDSAASDSLSIEEENLRLESRMKYGGLLCWKAPRAEQEKAMKQHRRRKRGILIRLVPCVRSRSP</sequence>
<dbReference type="GO" id="GO:0009360">
    <property type="term" value="C:DNA polymerase III complex"/>
    <property type="evidence" value="ECO:0007669"/>
    <property type="project" value="InterPro"/>
</dbReference>
<organism evidence="13 14">
    <name type="scientific">Adiantum capillus-veneris</name>
    <name type="common">Maidenhair fern</name>
    <dbReference type="NCBI Taxonomy" id="13818"/>
    <lineage>
        <taxon>Eukaryota</taxon>
        <taxon>Viridiplantae</taxon>
        <taxon>Streptophyta</taxon>
        <taxon>Embryophyta</taxon>
        <taxon>Tracheophyta</taxon>
        <taxon>Polypodiopsida</taxon>
        <taxon>Polypodiidae</taxon>
        <taxon>Polypodiales</taxon>
        <taxon>Pteridineae</taxon>
        <taxon>Pteridaceae</taxon>
        <taxon>Vittarioideae</taxon>
        <taxon>Adiantum</taxon>
    </lineage>
</organism>
<dbReference type="GO" id="GO:0003677">
    <property type="term" value="F:DNA binding"/>
    <property type="evidence" value="ECO:0007669"/>
    <property type="project" value="InterPro"/>
</dbReference>
<feature type="region of interest" description="Disordered" evidence="11">
    <location>
        <begin position="28"/>
        <end position="68"/>
    </location>
</feature>
<dbReference type="Proteomes" id="UP000886520">
    <property type="component" value="Chromosome 14"/>
</dbReference>
<feature type="compositionally biased region" description="Polar residues" evidence="11">
    <location>
        <begin position="117"/>
        <end position="130"/>
    </location>
</feature>
<feature type="region of interest" description="Disordered" evidence="11">
    <location>
        <begin position="360"/>
        <end position="408"/>
    </location>
</feature>
<comment type="catalytic activity">
    <reaction evidence="10">
        <text>DNA(n) + a 2'-deoxyribonucleoside 5'-triphosphate = DNA(n+1) + diphosphate</text>
        <dbReference type="Rhea" id="RHEA:22508"/>
        <dbReference type="Rhea" id="RHEA-COMP:17339"/>
        <dbReference type="Rhea" id="RHEA-COMP:17340"/>
        <dbReference type="ChEBI" id="CHEBI:33019"/>
        <dbReference type="ChEBI" id="CHEBI:61560"/>
        <dbReference type="ChEBI" id="CHEBI:173112"/>
        <dbReference type="EC" id="2.7.7.7"/>
    </reaction>
</comment>
<evidence type="ECO:0000256" key="2">
    <source>
        <dbReference type="ARBA" id="ARBA00012417"/>
    </source>
</evidence>
<keyword evidence="9" id="KW-0175">Coiled coil</keyword>
<dbReference type="InterPro" id="IPR045085">
    <property type="entry name" value="HLD_clamp_pol_III_gamma_tau"/>
</dbReference>
<feature type="region of interest" description="Disordered" evidence="11">
    <location>
        <begin position="91"/>
        <end position="246"/>
    </location>
</feature>